<dbReference type="Proteomes" id="UP000008731">
    <property type="component" value="Segment"/>
</dbReference>
<dbReference type="EMBL" id="HM004124">
    <property type="protein sequence ID" value="ADG59934.1"/>
    <property type="molecule type" value="Genomic_DNA"/>
</dbReference>
<reference evidence="1 2" key="1">
    <citation type="journal article" date="2010" name="Virol. J.">
        <title>Genomes of the T4-related bacteriophages as windows on microbial genome evolution.</title>
        <authorList>
            <person name="Petrov V.M."/>
            <person name="Ratnayaka S."/>
            <person name="Nolan J.M."/>
            <person name="Miller E.S."/>
            <person name="Karam J.D."/>
        </authorList>
    </citation>
    <scope>NUCLEOTIDE SEQUENCE [LARGE SCALE GENOMIC DNA]</scope>
</reference>
<sequence length="93" mass="10197">MKVYALVARIDDCYTSTTLLGIYPAKFDAVDAAAEKFSNVVMANEDPTAWIADNHLISLEDRTSMVVAQMRGVNTHDGCNEDVDIAVLEFGLK</sequence>
<dbReference type="RefSeq" id="YP_004010171.1">
    <property type="nucleotide sequence ID" value="NC_014663.1"/>
</dbReference>
<proteinExistence type="predicted"/>
<keyword evidence="2" id="KW-1185">Reference proteome</keyword>
<evidence type="ECO:0000313" key="1">
    <source>
        <dbReference type="EMBL" id="ADG59934.1"/>
    </source>
</evidence>
<dbReference type="GeneID" id="9926468"/>
<organism evidence="1 2">
    <name type="scientific">Acinetobacter phage Acj9</name>
    <dbReference type="NCBI Taxonomy" id="760939"/>
    <lineage>
        <taxon>Viruses</taxon>
        <taxon>Duplodnaviria</taxon>
        <taxon>Heunggongvirae</taxon>
        <taxon>Uroviricota</taxon>
        <taxon>Caudoviricetes</taxon>
        <taxon>Pantevenvirales</taxon>
        <taxon>Straboviridae</taxon>
        <taxon>Twarogvirinae</taxon>
        <taxon>Acajnonavirus</taxon>
        <taxon>Acajnonavirus acj9</taxon>
    </lineage>
</organism>
<evidence type="ECO:0000313" key="2">
    <source>
        <dbReference type="Proteomes" id="UP000008731"/>
    </source>
</evidence>
<dbReference type="KEGG" id="vg:9926468"/>
<protein>
    <submittedName>
        <fullName evidence="1">Uncharacterized protein</fullName>
    </submittedName>
</protein>
<accession>E5EPG8</accession>
<name>E5EPG8_9CAUD</name>
<gene>
    <name evidence="1" type="ORF">Acj9p034</name>
</gene>